<dbReference type="AlphaFoldDB" id="A0A9D3MZI6"/>
<evidence type="ECO:0000313" key="1">
    <source>
        <dbReference type="EMBL" id="KAG5856567.1"/>
    </source>
</evidence>
<reference evidence="1" key="1">
    <citation type="submission" date="2021-01" db="EMBL/GenBank/DDBJ databases">
        <title>A chromosome-scale assembly of European eel, Anguilla anguilla.</title>
        <authorList>
            <person name="Henkel C."/>
            <person name="Jong-Raadsen S.A."/>
            <person name="Dufour S."/>
            <person name="Weltzien F.-A."/>
            <person name="Palstra A.P."/>
            <person name="Pelster B."/>
            <person name="Spaink H.P."/>
            <person name="Van Den Thillart G.E."/>
            <person name="Jansen H."/>
            <person name="Zahm M."/>
            <person name="Klopp C."/>
            <person name="Cedric C."/>
            <person name="Louis A."/>
            <person name="Berthelot C."/>
            <person name="Parey E."/>
            <person name="Roest Crollius H."/>
            <person name="Montfort J."/>
            <person name="Robinson-Rechavi M."/>
            <person name="Bucao C."/>
            <person name="Bouchez O."/>
            <person name="Gislard M."/>
            <person name="Lluch J."/>
            <person name="Milhes M."/>
            <person name="Lampietro C."/>
            <person name="Lopez Roques C."/>
            <person name="Donnadieu C."/>
            <person name="Braasch I."/>
            <person name="Desvignes T."/>
            <person name="Postlethwait J."/>
            <person name="Bobe J."/>
            <person name="Guiguen Y."/>
            <person name="Dirks R."/>
        </authorList>
    </citation>
    <scope>NUCLEOTIDE SEQUENCE</scope>
    <source>
        <strain evidence="1">Tag_6206</strain>
        <tissue evidence="1">Liver</tissue>
    </source>
</reference>
<dbReference type="Proteomes" id="UP001044222">
    <property type="component" value="Unassembled WGS sequence"/>
</dbReference>
<comment type="caution">
    <text evidence="1">The sequence shown here is derived from an EMBL/GenBank/DDBJ whole genome shotgun (WGS) entry which is preliminary data.</text>
</comment>
<sequence>MGVPLCRACWEEEEEYMIGDCREGERGRGNLKRSHNCHGRQSPFSCFYTTGLSHLSITPIQKRLSSARREDVRDCVSTHLFSW</sequence>
<name>A0A9D3MZI6_ANGAN</name>
<dbReference type="EMBL" id="JAFIRN010000001">
    <property type="protein sequence ID" value="KAG5856567.1"/>
    <property type="molecule type" value="Genomic_DNA"/>
</dbReference>
<keyword evidence="2" id="KW-1185">Reference proteome</keyword>
<organism evidence="1 2">
    <name type="scientific">Anguilla anguilla</name>
    <name type="common">European freshwater eel</name>
    <name type="synonym">Muraena anguilla</name>
    <dbReference type="NCBI Taxonomy" id="7936"/>
    <lineage>
        <taxon>Eukaryota</taxon>
        <taxon>Metazoa</taxon>
        <taxon>Chordata</taxon>
        <taxon>Craniata</taxon>
        <taxon>Vertebrata</taxon>
        <taxon>Euteleostomi</taxon>
        <taxon>Actinopterygii</taxon>
        <taxon>Neopterygii</taxon>
        <taxon>Teleostei</taxon>
        <taxon>Anguilliformes</taxon>
        <taxon>Anguillidae</taxon>
        <taxon>Anguilla</taxon>
    </lineage>
</organism>
<protein>
    <submittedName>
        <fullName evidence="1">Uncharacterized protein</fullName>
    </submittedName>
</protein>
<gene>
    <name evidence="1" type="ORF">ANANG_G00009300</name>
</gene>
<accession>A0A9D3MZI6</accession>
<proteinExistence type="predicted"/>
<evidence type="ECO:0000313" key="2">
    <source>
        <dbReference type="Proteomes" id="UP001044222"/>
    </source>
</evidence>